<accession>A0A2J8RYC4</accession>
<comment type="caution">
    <text evidence="1">The sequence shown here is derived from an EMBL/GenBank/DDBJ whole genome shotgun (WGS) entry which is preliminary data.</text>
</comment>
<evidence type="ECO:0000313" key="1">
    <source>
        <dbReference type="EMBL" id="PNJ13536.1"/>
    </source>
</evidence>
<sequence>MRETFRNLACVGKKWEDQSIEDWYKNQGRILSNHM</sequence>
<dbReference type="EMBL" id="NDHI03003638">
    <property type="protein sequence ID" value="PNJ13536.1"/>
    <property type="molecule type" value="Genomic_DNA"/>
</dbReference>
<reference evidence="1" key="1">
    <citation type="submission" date="2017-12" db="EMBL/GenBank/DDBJ databases">
        <title>High-resolution comparative analysis of great ape genomes.</title>
        <authorList>
            <person name="Pollen A."/>
            <person name="Hastie A."/>
            <person name="Hormozdiari F."/>
            <person name="Dougherty M."/>
            <person name="Liu R."/>
            <person name="Chaisson M."/>
            <person name="Hoppe E."/>
            <person name="Hill C."/>
            <person name="Pang A."/>
            <person name="Hillier L."/>
            <person name="Baker C."/>
            <person name="Armstrong J."/>
            <person name="Shendure J."/>
            <person name="Paten B."/>
            <person name="Wilson R."/>
            <person name="Chao H."/>
            <person name="Schneider V."/>
            <person name="Ventura M."/>
            <person name="Kronenberg Z."/>
            <person name="Murali S."/>
            <person name="Gordon D."/>
            <person name="Cantsilieris S."/>
            <person name="Munson K."/>
            <person name="Nelson B."/>
            <person name="Raja A."/>
            <person name="Underwood J."/>
            <person name="Diekhans M."/>
            <person name="Fiddes I."/>
            <person name="Haussler D."/>
            <person name="Eichler E."/>
        </authorList>
    </citation>
    <scope>NUCLEOTIDE SEQUENCE [LARGE SCALE GENOMIC DNA]</scope>
    <source>
        <strain evidence="1">Susie</strain>
    </source>
</reference>
<dbReference type="Gene3D" id="6.10.140.140">
    <property type="match status" value="1"/>
</dbReference>
<feature type="non-terminal residue" evidence="1">
    <location>
        <position position="35"/>
    </location>
</feature>
<dbReference type="AlphaFoldDB" id="A0A2J8RYC4"/>
<name>A0A2J8RYC4_PONAB</name>
<proteinExistence type="predicted"/>
<gene>
    <name evidence="1" type="ORF">CR201_G0047886</name>
</gene>
<organism evidence="1">
    <name type="scientific">Pongo abelii</name>
    <name type="common">Sumatran orangutan</name>
    <name type="synonym">Pongo pygmaeus abelii</name>
    <dbReference type="NCBI Taxonomy" id="9601"/>
    <lineage>
        <taxon>Eukaryota</taxon>
        <taxon>Metazoa</taxon>
        <taxon>Chordata</taxon>
        <taxon>Craniata</taxon>
        <taxon>Vertebrata</taxon>
        <taxon>Euteleostomi</taxon>
        <taxon>Mammalia</taxon>
        <taxon>Eutheria</taxon>
        <taxon>Euarchontoglires</taxon>
        <taxon>Primates</taxon>
        <taxon>Haplorrhini</taxon>
        <taxon>Catarrhini</taxon>
        <taxon>Hominidae</taxon>
        <taxon>Pongo</taxon>
    </lineage>
</organism>
<protein>
    <submittedName>
        <fullName evidence="1">ZNF564 isoform 1</fullName>
    </submittedName>
</protein>